<accession>C8VWC5</accession>
<dbReference type="Gene3D" id="1.20.1720.10">
    <property type="entry name" value="Multidrug resistance protein D"/>
    <property type="match status" value="1"/>
</dbReference>
<feature type="transmembrane region" description="Helical" evidence="8">
    <location>
        <begin position="81"/>
        <end position="100"/>
    </location>
</feature>
<dbReference type="AlphaFoldDB" id="C8VWC5"/>
<gene>
    <name evidence="10" type="ordered locus">Dtox_1619</name>
</gene>
<keyword evidence="5 8" id="KW-0812">Transmembrane</keyword>
<dbReference type="InterPro" id="IPR011701">
    <property type="entry name" value="MFS"/>
</dbReference>
<evidence type="ECO:0000256" key="5">
    <source>
        <dbReference type="ARBA" id="ARBA00022692"/>
    </source>
</evidence>
<evidence type="ECO:0000259" key="9">
    <source>
        <dbReference type="PROSITE" id="PS50850"/>
    </source>
</evidence>
<dbReference type="GO" id="GO:0005886">
    <property type="term" value="C:plasma membrane"/>
    <property type="evidence" value="ECO:0007669"/>
    <property type="project" value="UniProtKB-SubCell"/>
</dbReference>
<feature type="transmembrane region" description="Helical" evidence="8">
    <location>
        <begin position="267"/>
        <end position="291"/>
    </location>
</feature>
<dbReference type="SUPFAM" id="SSF103473">
    <property type="entry name" value="MFS general substrate transporter"/>
    <property type="match status" value="1"/>
</dbReference>
<keyword evidence="6 8" id="KW-1133">Transmembrane helix</keyword>
<dbReference type="STRING" id="485916.Dtox_1619"/>
<feature type="transmembrane region" description="Helical" evidence="8">
    <location>
        <begin position="361"/>
        <end position="377"/>
    </location>
</feature>
<dbReference type="PANTHER" id="PTHR42718">
    <property type="entry name" value="MAJOR FACILITATOR SUPERFAMILY MULTIDRUG TRANSPORTER MFSC"/>
    <property type="match status" value="1"/>
</dbReference>
<name>C8VWC5_DESAS</name>
<dbReference type="Gene3D" id="1.20.1250.20">
    <property type="entry name" value="MFS general substrate transporter like domains"/>
    <property type="match status" value="1"/>
</dbReference>
<feature type="transmembrane region" description="Helical" evidence="8">
    <location>
        <begin position="12"/>
        <end position="28"/>
    </location>
</feature>
<dbReference type="OrthoDB" id="102502at2"/>
<protein>
    <submittedName>
        <fullName evidence="10">Drug resistance transporter, EmrB/QacA subfamily</fullName>
    </submittedName>
</protein>
<dbReference type="InterPro" id="IPR004638">
    <property type="entry name" value="EmrB-like"/>
</dbReference>
<dbReference type="KEGG" id="dae:Dtox_1619"/>
<feature type="transmembrane region" description="Helical" evidence="8">
    <location>
        <begin position="333"/>
        <end position="355"/>
    </location>
</feature>
<dbReference type="PANTHER" id="PTHR42718:SF9">
    <property type="entry name" value="MAJOR FACILITATOR SUPERFAMILY MULTIDRUG TRANSPORTER MFSC"/>
    <property type="match status" value="1"/>
</dbReference>
<evidence type="ECO:0000256" key="4">
    <source>
        <dbReference type="ARBA" id="ARBA00022475"/>
    </source>
</evidence>
<organism evidence="10 11">
    <name type="scientific">Desulfofarcimen acetoxidans (strain ATCC 49208 / DSM 771 / KCTC 5769 / VKM B-1644 / 5575)</name>
    <name type="common">Desulfotomaculum acetoxidans</name>
    <dbReference type="NCBI Taxonomy" id="485916"/>
    <lineage>
        <taxon>Bacteria</taxon>
        <taxon>Bacillati</taxon>
        <taxon>Bacillota</taxon>
        <taxon>Clostridia</taxon>
        <taxon>Eubacteriales</taxon>
        <taxon>Peptococcaceae</taxon>
        <taxon>Desulfofarcimen</taxon>
    </lineage>
</organism>
<dbReference type="NCBIfam" id="TIGR00711">
    <property type="entry name" value="efflux_EmrB"/>
    <property type="match status" value="1"/>
</dbReference>
<keyword evidence="7 8" id="KW-0472">Membrane</keyword>
<dbReference type="PRINTS" id="PR01036">
    <property type="entry name" value="TCRTETB"/>
</dbReference>
<comment type="subcellular location">
    <subcellularLocation>
        <location evidence="1">Cell membrane</location>
        <topology evidence="1">Multi-pass membrane protein</topology>
    </subcellularLocation>
</comment>
<evidence type="ECO:0000256" key="7">
    <source>
        <dbReference type="ARBA" id="ARBA00023136"/>
    </source>
</evidence>
<evidence type="ECO:0000256" key="8">
    <source>
        <dbReference type="SAM" id="Phobius"/>
    </source>
</evidence>
<feature type="transmembrane region" description="Helical" evidence="8">
    <location>
        <begin position="303"/>
        <end position="321"/>
    </location>
</feature>
<dbReference type="InterPro" id="IPR020846">
    <property type="entry name" value="MFS_dom"/>
</dbReference>
<feature type="transmembrane region" description="Helical" evidence="8">
    <location>
        <begin position="440"/>
        <end position="457"/>
    </location>
</feature>
<evidence type="ECO:0000256" key="2">
    <source>
        <dbReference type="ARBA" id="ARBA00008537"/>
    </source>
</evidence>
<evidence type="ECO:0000313" key="11">
    <source>
        <dbReference type="Proteomes" id="UP000002217"/>
    </source>
</evidence>
<keyword evidence="11" id="KW-1185">Reference proteome</keyword>
<evidence type="ECO:0000256" key="6">
    <source>
        <dbReference type="ARBA" id="ARBA00022989"/>
    </source>
</evidence>
<dbReference type="GO" id="GO:0022857">
    <property type="term" value="F:transmembrane transporter activity"/>
    <property type="evidence" value="ECO:0007669"/>
    <property type="project" value="InterPro"/>
</dbReference>
<feature type="transmembrane region" description="Helical" evidence="8">
    <location>
        <begin position="398"/>
        <end position="420"/>
    </location>
</feature>
<evidence type="ECO:0000256" key="1">
    <source>
        <dbReference type="ARBA" id="ARBA00004651"/>
    </source>
</evidence>
<evidence type="ECO:0000313" key="10">
    <source>
        <dbReference type="EMBL" id="ACV62477.1"/>
    </source>
</evidence>
<reference evidence="10 11" key="1">
    <citation type="journal article" date="2009" name="Stand. Genomic Sci.">
        <title>Complete genome sequence of Desulfotomaculum acetoxidans type strain (5575).</title>
        <authorList>
            <person name="Spring S."/>
            <person name="Lapidus A."/>
            <person name="Schroder M."/>
            <person name="Gleim D."/>
            <person name="Sims D."/>
            <person name="Meincke L."/>
            <person name="Glavina Del Rio T."/>
            <person name="Tice H."/>
            <person name="Copeland A."/>
            <person name="Cheng J.F."/>
            <person name="Lucas S."/>
            <person name="Chen F."/>
            <person name="Nolan M."/>
            <person name="Bruce D."/>
            <person name="Goodwin L."/>
            <person name="Pitluck S."/>
            <person name="Ivanova N."/>
            <person name="Mavromatis K."/>
            <person name="Mikhailova N."/>
            <person name="Pati A."/>
            <person name="Chen A."/>
            <person name="Palaniappan K."/>
            <person name="Land M."/>
            <person name="Hauser L."/>
            <person name="Chang Y.J."/>
            <person name="Jeffries C.D."/>
            <person name="Chain P."/>
            <person name="Saunders E."/>
            <person name="Brettin T."/>
            <person name="Detter J.C."/>
            <person name="Goker M."/>
            <person name="Bristow J."/>
            <person name="Eisen J.A."/>
            <person name="Markowitz V."/>
            <person name="Hugenholtz P."/>
            <person name="Kyrpides N.C."/>
            <person name="Klenk H.P."/>
            <person name="Han C."/>
        </authorList>
    </citation>
    <scope>NUCLEOTIDE SEQUENCE [LARGE SCALE GENOMIC DNA]</scope>
    <source>
        <strain evidence="11">ATCC 49208 / DSM 771 / VKM B-1644</strain>
    </source>
</reference>
<feature type="transmembrane region" description="Helical" evidence="8">
    <location>
        <begin position="48"/>
        <end position="69"/>
    </location>
</feature>
<dbReference type="CDD" id="cd17321">
    <property type="entry name" value="MFS_MMR_MDR_like"/>
    <property type="match status" value="1"/>
</dbReference>
<proteinExistence type="inferred from homology"/>
<sequence length="475" mass="51278">MHHSDSTPNPKRWLILFAVMTGSVMGPIDGSVVNVALPTFAKAFNAGLHTVGWISMSYLLVLGSLILTYGRLGDMYGYRKIFLTGILIFTLSSAVCALAPNIWTLIAFRAVQAVGAGMFMAIGPAIITSVFPPHERGRALGTNGMIVAIGLALGPTLGGFLLNRFGWPSIFAINIPIGILSYIFCLKVIPPYRDLKPQKFDIAGAILGFISLGVFLLFASYGEEWGWASKLTILSFIVFSVSGWAFIRLELRVEQPMLDLSLFQNKVFSAANFAALMNFVSQSAMIFLLPFYMQQVLHFNSEYIGLILTVSPLTVLLLARISGTLSDRLGTRWLAFTGQSIVCAALFLMSGLTANSHTIDIVWRLFLFGLGIGIFQSPNNSAVMGSVPRHRLGIGSGVLATVRNVGMVMGIAVSSAIVTIHTSGNASANIANFMVGLKTAYWVSALLAASGAMTSLIRSDNIIQEKPKYQEDNPS</sequence>
<dbReference type="PROSITE" id="PS50850">
    <property type="entry name" value="MFS"/>
    <property type="match status" value="1"/>
</dbReference>
<dbReference type="RefSeq" id="WP_015757188.1">
    <property type="nucleotide sequence ID" value="NC_013216.1"/>
</dbReference>
<comment type="similarity">
    <text evidence="2">Belongs to the major facilitator superfamily. EmrB family.</text>
</comment>
<feature type="transmembrane region" description="Helical" evidence="8">
    <location>
        <begin position="139"/>
        <end position="161"/>
    </location>
</feature>
<keyword evidence="3" id="KW-0813">Transport</keyword>
<feature type="domain" description="Major facilitator superfamily (MFS) profile" evidence="9">
    <location>
        <begin position="15"/>
        <end position="463"/>
    </location>
</feature>
<feature type="transmembrane region" description="Helical" evidence="8">
    <location>
        <begin position="167"/>
        <end position="190"/>
    </location>
</feature>
<evidence type="ECO:0000256" key="3">
    <source>
        <dbReference type="ARBA" id="ARBA00022448"/>
    </source>
</evidence>
<dbReference type="Proteomes" id="UP000002217">
    <property type="component" value="Chromosome"/>
</dbReference>
<feature type="transmembrane region" description="Helical" evidence="8">
    <location>
        <begin position="227"/>
        <end position="247"/>
    </location>
</feature>
<feature type="transmembrane region" description="Helical" evidence="8">
    <location>
        <begin position="202"/>
        <end position="221"/>
    </location>
</feature>
<dbReference type="InterPro" id="IPR036259">
    <property type="entry name" value="MFS_trans_sf"/>
</dbReference>
<feature type="transmembrane region" description="Helical" evidence="8">
    <location>
        <begin position="106"/>
        <end position="127"/>
    </location>
</feature>
<keyword evidence="4" id="KW-1003">Cell membrane</keyword>
<dbReference type="eggNOG" id="COG2814">
    <property type="taxonomic scope" value="Bacteria"/>
</dbReference>
<dbReference type="HOGENOM" id="CLU_000960_28_3_9"/>
<dbReference type="EMBL" id="CP001720">
    <property type="protein sequence ID" value="ACV62477.1"/>
    <property type="molecule type" value="Genomic_DNA"/>
</dbReference>
<dbReference type="Pfam" id="PF07690">
    <property type="entry name" value="MFS_1"/>
    <property type="match status" value="1"/>
</dbReference>